<name>A0A433B0Z1_9FUNG</name>
<proteinExistence type="predicted"/>
<accession>A0A433B0Z1</accession>
<gene>
    <name evidence="1" type="ORF">BC936DRAFT_140123</name>
</gene>
<dbReference type="EMBL" id="RBNI01016462">
    <property type="protein sequence ID" value="RUP08579.1"/>
    <property type="molecule type" value="Genomic_DNA"/>
</dbReference>
<dbReference type="OrthoDB" id="2432189at2759"/>
<reference evidence="1 2" key="1">
    <citation type="journal article" date="2018" name="New Phytol.">
        <title>Phylogenomics of Endogonaceae and evolution of mycorrhizas within Mucoromycota.</title>
        <authorList>
            <person name="Chang Y."/>
            <person name="Desiro A."/>
            <person name="Na H."/>
            <person name="Sandor L."/>
            <person name="Lipzen A."/>
            <person name="Clum A."/>
            <person name="Barry K."/>
            <person name="Grigoriev I.V."/>
            <person name="Martin F.M."/>
            <person name="Stajich J.E."/>
            <person name="Smith M.E."/>
            <person name="Bonito G."/>
            <person name="Spatafora J.W."/>
        </authorList>
    </citation>
    <scope>NUCLEOTIDE SEQUENCE [LARGE SCALE GENOMIC DNA]</scope>
    <source>
        <strain evidence="1 2">GMNB39</strain>
    </source>
</reference>
<evidence type="ECO:0000313" key="2">
    <source>
        <dbReference type="Proteomes" id="UP000268093"/>
    </source>
</evidence>
<evidence type="ECO:0000313" key="1">
    <source>
        <dbReference type="EMBL" id="RUP08579.1"/>
    </source>
</evidence>
<sequence>MPMLGLSSIIDISSEFPGGMHEWFGKDWPTLKAKVLEHLNVTTKQFDDPVRMRKEVFVDLWN</sequence>
<keyword evidence="2" id="KW-1185">Reference proteome</keyword>
<dbReference type="Proteomes" id="UP000268093">
    <property type="component" value="Unassembled WGS sequence"/>
</dbReference>
<dbReference type="AlphaFoldDB" id="A0A433B0Z1"/>
<protein>
    <submittedName>
        <fullName evidence="1">Uncharacterized protein</fullName>
    </submittedName>
</protein>
<organism evidence="1 2">
    <name type="scientific">Jimgerdemannia flammicorona</name>
    <dbReference type="NCBI Taxonomy" id="994334"/>
    <lineage>
        <taxon>Eukaryota</taxon>
        <taxon>Fungi</taxon>
        <taxon>Fungi incertae sedis</taxon>
        <taxon>Mucoromycota</taxon>
        <taxon>Mucoromycotina</taxon>
        <taxon>Endogonomycetes</taxon>
        <taxon>Endogonales</taxon>
        <taxon>Endogonaceae</taxon>
        <taxon>Jimgerdemannia</taxon>
    </lineage>
</organism>
<comment type="caution">
    <text evidence="1">The sequence shown here is derived from an EMBL/GenBank/DDBJ whole genome shotgun (WGS) entry which is preliminary data.</text>
</comment>